<dbReference type="EMBL" id="CM017623">
    <property type="protein sequence ID" value="TYH89280.1"/>
    <property type="molecule type" value="Genomic_DNA"/>
</dbReference>
<feature type="compositionally biased region" description="Basic residues" evidence="1">
    <location>
        <begin position="10"/>
        <end position="24"/>
    </location>
</feature>
<reference evidence="2 3" key="1">
    <citation type="submission" date="2019-07" db="EMBL/GenBank/DDBJ databases">
        <title>WGS assembly of Gossypium tomentosum.</title>
        <authorList>
            <person name="Chen Z.J."/>
            <person name="Sreedasyam A."/>
            <person name="Ando A."/>
            <person name="Song Q."/>
            <person name="De L."/>
            <person name="Hulse-Kemp A."/>
            <person name="Ding M."/>
            <person name="Ye W."/>
            <person name="Kirkbride R."/>
            <person name="Jenkins J."/>
            <person name="Plott C."/>
            <person name="Lovell J."/>
            <person name="Lin Y.-M."/>
            <person name="Vaughn R."/>
            <person name="Liu B."/>
            <person name="Li W."/>
            <person name="Simpson S."/>
            <person name="Scheffler B."/>
            <person name="Saski C."/>
            <person name="Grover C."/>
            <person name="Hu G."/>
            <person name="Conover J."/>
            <person name="Carlson J."/>
            <person name="Shu S."/>
            <person name="Boston L."/>
            <person name="Williams M."/>
            <person name="Peterson D."/>
            <person name="Mcgee K."/>
            <person name="Jones D."/>
            <person name="Wendel J."/>
            <person name="Stelly D."/>
            <person name="Grimwood J."/>
            <person name="Schmutz J."/>
        </authorList>
    </citation>
    <scope>NUCLEOTIDE SEQUENCE [LARGE SCALE GENOMIC DNA]</scope>
    <source>
        <strain evidence="2">7179.01</strain>
    </source>
</reference>
<proteinExistence type="predicted"/>
<evidence type="ECO:0000313" key="3">
    <source>
        <dbReference type="Proteomes" id="UP000322667"/>
    </source>
</evidence>
<dbReference type="AlphaFoldDB" id="A0A5D2MCT8"/>
<dbReference type="PANTHER" id="PTHR34569">
    <property type="entry name" value="EXPRESSED PROTEIN"/>
    <property type="match status" value="1"/>
</dbReference>
<gene>
    <name evidence="2" type="ORF">ES332_D01G248400v1</name>
</gene>
<protein>
    <submittedName>
        <fullName evidence="2">Uncharacterized protein</fullName>
    </submittedName>
</protein>
<keyword evidence="3" id="KW-1185">Reference proteome</keyword>
<dbReference type="Proteomes" id="UP000322667">
    <property type="component" value="Chromosome D01"/>
</dbReference>
<organism evidence="2 3">
    <name type="scientific">Gossypium tomentosum</name>
    <name type="common">Hawaiian cotton</name>
    <name type="synonym">Gossypium sandvicense</name>
    <dbReference type="NCBI Taxonomy" id="34277"/>
    <lineage>
        <taxon>Eukaryota</taxon>
        <taxon>Viridiplantae</taxon>
        <taxon>Streptophyta</taxon>
        <taxon>Embryophyta</taxon>
        <taxon>Tracheophyta</taxon>
        <taxon>Spermatophyta</taxon>
        <taxon>Magnoliopsida</taxon>
        <taxon>eudicotyledons</taxon>
        <taxon>Gunneridae</taxon>
        <taxon>Pentapetalae</taxon>
        <taxon>rosids</taxon>
        <taxon>malvids</taxon>
        <taxon>Malvales</taxon>
        <taxon>Malvaceae</taxon>
        <taxon>Malvoideae</taxon>
        <taxon>Gossypium</taxon>
    </lineage>
</organism>
<feature type="region of interest" description="Disordered" evidence="1">
    <location>
        <begin position="1"/>
        <end position="30"/>
    </location>
</feature>
<dbReference type="PANTHER" id="PTHR34569:SF2">
    <property type="entry name" value="EXPRESSED PROTEIN"/>
    <property type="match status" value="1"/>
</dbReference>
<accession>A0A5D2MCT8</accession>
<sequence length="228" mass="25264">MMLKINPGKLKGKNKNNRNRHMKNTPHNLYSKDTHSLSALHIPTSKIFLPGFLPTMEDGLGQSPTSTIRRRNSITTPVQIPTKLTLLTPKPLQTATSLSNGSATAPLPLDLELISLKASFASYTSLKDILPSPAVAVNSPTAAGSATNSGYEISIRNRLVKQAAWAYLQPMSASPDSSGTHFFRRFWLRLSSQNPFSSCLRFIHLKLLPGLTRLFDRIIRSIRIIFTR</sequence>
<evidence type="ECO:0000313" key="2">
    <source>
        <dbReference type="EMBL" id="TYH89280.1"/>
    </source>
</evidence>
<name>A0A5D2MCT8_GOSTO</name>
<evidence type="ECO:0000256" key="1">
    <source>
        <dbReference type="SAM" id="MobiDB-lite"/>
    </source>
</evidence>